<evidence type="ECO:0000256" key="1">
    <source>
        <dbReference type="ARBA" id="ARBA00022849"/>
    </source>
</evidence>
<reference evidence="3 4" key="1">
    <citation type="submission" date="2018-02" db="EMBL/GenBank/DDBJ databases">
        <title>Subsurface microbial communities from deep shales in Ohio and West Virginia, USA.</title>
        <authorList>
            <person name="Wrighton K."/>
        </authorList>
    </citation>
    <scope>NUCLEOTIDE SEQUENCE [LARGE SCALE GENOMIC DNA]</scope>
    <source>
        <strain evidence="3 4">MARC-MIP3H16</strain>
    </source>
</reference>
<proteinExistence type="predicted"/>
<dbReference type="EMBL" id="PTIW01000012">
    <property type="protein sequence ID" value="PPK61117.1"/>
    <property type="molecule type" value="Genomic_DNA"/>
</dbReference>
<name>A0AB36ZYH5_9BACT</name>
<dbReference type="GO" id="GO:0046685">
    <property type="term" value="P:response to arsenic-containing substance"/>
    <property type="evidence" value="ECO:0007669"/>
    <property type="project" value="UniProtKB-KW"/>
</dbReference>
<feature type="domain" description="Phosphotyrosine protein phosphatase I" evidence="2">
    <location>
        <begin position="2"/>
        <end position="139"/>
    </location>
</feature>
<dbReference type="PANTHER" id="PTHR43428">
    <property type="entry name" value="ARSENATE REDUCTASE"/>
    <property type="match status" value="1"/>
</dbReference>
<dbReference type="AlphaFoldDB" id="A0AB36ZYH5"/>
<dbReference type="InterPro" id="IPR023485">
    <property type="entry name" value="Ptyr_pPase"/>
</dbReference>
<accession>A0AB36ZYH5</accession>
<dbReference type="InterPro" id="IPR036196">
    <property type="entry name" value="Ptyr_pPase_sf"/>
</dbReference>
<dbReference type="PANTHER" id="PTHR43428:SF1">
    <property type="entry name" value="ARSENATE REDUCTASE"/>
    <property type="match status" value="1"/>
</dbReference>
<organism evidence="3 4">
    <name type="scientific">Malaciobacter marinus</name>
    <dbReference type="NCBI Taxonomy" id="505249"/>
    <lineage>
        <taxon>Bacteria</taxon>
        <taxon>Pseudomonadati</taxon>
        <taxon>Campylobacterota</taxon>
        <taxon>Epsilonproteobacteria</taxon>
        <taxon>Campylobacterales</taxon>
        <taxon>Arcobacteraceae</taxon>
        <taxon>Malaciobacter</taxon>
    </lineage>
</organism>
<gene>
    <name evidence="3" type="ORF">B0F89_1127</name>
</gene>
<dbReference type="SUPFAM" id="SSF52788">
    <property type="entry name" value="Phosphotyrosine protein phosphatases I"/>
    <property type="match status" value="1"/>
</dbReference>
<sequence>MKKVLFVCIHNSARSQIAEALLKKYYGDIFDVSSAGFEPASLNPTVIEVLKNEESLDISSNSVDSVFDFFKQGKAFNYVITVCDETKAQKCPLFPGVNHKINWSFEDPNSFKGSKEEVYNKVKKVYLNIKNEIIKFAEIERI</sequence>
<evidence type="ECO:0000259" key="2">
    <source>
        <dbReference type="SMART" id="SM00226"/>
    </source>
</evidence>
<dbReference type="SMART" id="SM00226">
    <property type="entry name" value="LMWPc"/>
    <property type="match status" value="1"/>
</dbReference>
<dbReference type="Gene3D" id="3.40.50.2300">
    <property type="match status" value="1"/>
</dbReference>
<dbReference type="Proteomes" id="UP000239861">
    <property type="component" value="Unassembled WGS sequence"/>
</dbReference>
<dbReference type="CDD" id="cd16345">
    <property type="entry name" value="LMWP_ArsC"/>
    <property type="match status" value="1"/>
</dbReference>
<dbReference type="Pfam" id="PF01451">
    <property type="entry name" value="LMWPc"/>
    <property type="match status" value="1"/>
</dbReference>
<dbReference type="RefSeq" id="WP_104412208.1">
    <property type="nucleotide sequence ID" value="NZ_PTIW01000012.1"/>
</dbReference>
<keyword evidence="1" id="KW-0059">Arsenical resistance</keyword>
<protein>
    <submittedName>
        <fullName evidence="3">Protein tyrosine phosphatase</fullName>
    </submittedName>
</protein>
<comment type="caution">
    <text evidence="3">The sequence shown here is derived from an EMBL/GenBank/DDBJ whole genome shotgun (WGS) entry which is preliminary data.</text>
</comment>
<evidence type="ECO:0000313" key="3">
    <source>
        <dbReference type="EMBL" id="PPK61117.1"/>
    </source>
</evidence>
<evidence type="ECO:0000313" key="4">
    <source>
        <dbReference type="Proteomes" id="UP000239861"/>
    </source>
</evidence>